<protein>
    <recommendedName>
        <fullName evidence="7">Pentatricopeptide repeat-containing protein</fullName>
    </recommendedName>
</protein>
<evidence type="ECO:0000313" key="5">
    <source>
        <dbReference type="EMBL" id="CAK9161875.1"/>
    </source>
</evidence>
<feature type="repeat" description="PPR" evidence="3">
    <location>
        <begin position="400"/>
        <end position="434"/>
    </location>
</feature>
<feature type="repeat" description="PPR" evidence="3">
    <location>
        <begin position="295"/>
        <end position="329"/>
    </location>
</feature>
<gene>
    <name evidence="5" type="ORF">ILEXP_LOCUS30702</name>
</gene>
<evidence type="ECO:0000256" key="3">
    <source>
        <dbReference type="PROSITE-ProRule" id="PRU00708"/>
    </source>
</evidence>
<accession>A0ABC8SY65</accession>
<dbReference type="Pfam" id="PF01535">
    <property type="entry name" value="PPR"/>
    <property type="match status" value="3"/>
</dbReference>
<proteinExistence type="inferred from homology"/>
<feature type="region of interest" description="Disordered" evidence="4">
    <location>
        <begin position="17"/>
        <end position="52"/>
    </location>
</feature>
<feature type="repeat" description="PPR" evidence="3">
    <location>
        <begin position="330"/>
        <end position="364"/>
    </location>
</feature>
<feature type="repeat" description="PPR" evidence="3">
    <location>
        <begin position="365"/>
        <end position="399"/>
    </location>
</feature>
<evidence type="ECO:0000256" key="1">
    <source>
        <dbReference type="ARBA" id="ARBA00007626"/>
    </source>
</evidence>
<dbReference type="AlphaFoldDB" id="A0ABC8SY65"/>
<evidence type="ECO:0008006" key="7">
    <source>
        <dbReference type="Google" id="ProtNLM"/>
    </source>
</evidence>
<dbReference type="PROSITE" id="PS51375">
    <property type="entry name" value="PPR"/>
    <property type="match status" value="9"/>
</dbReference>
<dbReference type="PANTHER" id="PTHR47939">
    <property type="entry name" value="MEMBRANE-ASSOCIATED SALT-INDUCIBLE PROTEIN-LIKE"/>
    <property type="match status" value="1"/>
</dbReference>
<sequence length="605" mass="69227">MARSPPSFTNLILRRPTPRTLQNPNSQIRNIGASNDGTEFNQQNQDPINSNRYDNQNFIEIAREVSKIIRTRPRWEQTILSDFPTINFGDPHFFREVLMHQKNVFLSLRFFNWVSSQNGVLPDSLLCNEIFTGLVEAKAANAARNFLDSTKFGPEPACLEAYIQCLCGNGLIEEANDVFDQLKRMGKWPSLVTWNSALLGAIRARRTDLVWKLYVDMIECGVIVDVDTIGYLIQAFCIEEKFIKGHELLRQVLEDGHVPSKVSFNRLMSGFCKDRCYNKVSILLHTMIAKNHAPDIYTYQEIIHGLCKRKMRHEGFRIFNDLKDRGYVPDRVMYTTMINGLCKMKWLGDARKLWFEMIQKGIIPSEYTYNALIYGFCKTGQFNEVRKLYKEMCDRGYSKTTVSYNTMISGLCLHGRVEEAHALFKQMDENGITRDSITYNSLVQGFCKEGKIVEGTKYLYELLEQGLQPTTSSCTVLIEKLCQLGHMDEAKTLWKDMQDRGVKPVACNNDSILIGLSEQGYVAEGIEWLATMLKSRLKPQKETFERLVQVLSQGDKLDDALLVLGYMFKIGYALSECVCHSLVNRLCKDNSHHVETCIGDILQNG</sequence>
<feature type="repeat" description="PPR" evidence="3">
    <location>
        <begin position="190"/>
        <end position="224"/>
    </location>
</feature>
<evidence type="ECO:0000256" key="4">
    <source>
        <dbReference type="SAM" id="MobiDB-lite"/>
    </source>
</evidence>
<comment type="caution">
    <text evidence="5">The sequence shown here is derived from an EMBL/GenBank/DDBJ whole genome shotgun (WGS) entry which is preliminary data.</text>
</comment>
<dbReference type="PANTHER" id="PTHR47939:SF4">
    <property type="entry name" value="PENTACOTRIPEPTIDE-REPEAT REGION OF PRORP DOMAIN-CONTAINING PROTEIN"/>
    <property type="match status" value="1"/>
</dbReference>
<feature type="repeat" description="PPR" evidence="3">
    <location>
        <begin position="435"/>
        <end position="469"/>
    </location>
</feature>
<feature type="compositionally biased region" description="Polar residues" evidence="4">
    <location>
        <begin position="19"/>
        <end position="52"/>
    </location>
</feature>
<evidence type="ECO:0000256" key="2">
    <source>
        <dbReference type="ARBA" id="ARBA00022737"/>
    </source>
</evidence>
<keyword evidence="2" id="KW-0677">Repeat</keyword>
<feature type="repeat" description="PPR" evidence="3">
    <location>
        <begin position="470"/>
        <end position="504"/>
    </location>
</feature>
<dbReference type="InterPro" id="IPR050667">
    <property type="entry name" value="PPR-containing_protein"/>
</dbReference>
<dbReference type="Proteomes" id="UP001642360">
    <property type="component" value="Unassembled WGS sequence"/>
</dbReference>
<feature type="repeat" description="PPR" evidence="3">
    <location>
        <begin position="260"/>
        <end position="294"/>
    </location>
</feature>
<dbReference type="Gene3D" id="1.25.40.10">
    <property type="entry name" value="Tetratricopeptide repeat domain"/>
    <property type="match status" value="4"/>
</dbReference>
<dbReference type="EMBL" id="CAUOFW020003758">
    <property type="protein sequence ID" value="CAK9161875.1"/>
    <property type="molecule type" value="Genomic_DNA"/>
</dbReference>
<dbReference type="Pfam" id="PF13041">
    <property type="entry name" value="PPR_2"/>
    <property type="match status" value="3"/>
</dbReference>
<organism evidence="5 6">
    <name type="scientific">Ilex paraguariensis</name>
    <name type="common">yerba mate</name>
    <dbReference type="NCBI Taxonomy" id="185542"/>
    <lineage>
        <taxon>Eukaryota</taxon>
        <taxon>Viridiplantae</taxon>
        <taxon>Streptophyta</taxon>
        <taxon>Embryophyta</taxon>
        <taxon>Tracheophyta</taxon>
        <taxon>Spermatophyta</taxon>
        <taxon>Magnoliopsida</taxon>
        <taxon>eudicotyledons</taxon>
        <taxon>Gunneridae</taxon>
        <taxon>Pentapetalae</taxon>
        <taxon>asterids</taxon>
        <taxon>campanulids</taxon>
        <taxon>Aquifoliales</taxon>
        <taxon>Aquifoliaceae</taxon>
        <taxon>Ilex</taxon>
    </lineage>
</organism>
<dbReference type="SUPFAM" id="SSF81901">
    <property type="entry name" value="HCP-like"/>
    <property type="match status" value="1"/>
</dbReference>
<reference evidence="5 6" key="1">
    <citation type="submission" date="2024-02" db="EMBL/GenBank/DDBJ databases">
        <authorList>
            <person name="Vignale AGUSTIN F."/>
            <person name="Sosa J E."/>
            <person name="Modenutti C."/>
        </authorList>
    </citation>
    <scope>NUCLEOTIDE SEQUENCE [LARGE SCALE GENOMIC DNA]</scope>
</reference>
<evidence type="ECO:0000313" key="6">
    <source>
        <dbReference type="Proteomes" id="UP001642360"/>
    </source>
</evidence>
<dbReference type="NCBIfam" id="TIGR00756">
    <property type="entry name" value="PPR"/>
    <property type="match status" value="7"/>
</dbReference>
<keyword evidence="6" id="KW-1185">Reference proteome</keyword>
<dbReference type="InterPro" id="IPR011990">
    <property type="entry name" value="TPR-like_helical_dom_sf"/>
</dbReference>
<comment type="similarity">
    <text evidence="1">Belongs to the PPR family. P subfamily.</text>
</comment>
<dbReference type="InterPro" id="IPR002885">
    <property type="entry name" value="PPR_rpt"/>
</dbReference>
<feature type="repeat" description="PPR" evidence="3">
    <location>
        <begin position="155"/>
        <end position="189"/>
    </location>
</feature>
<name>A0ABC8SY65_9AQUA</name>